<dbReference type="InterPro" id="IPR000253">
    <property type="entry name" value="FHA_dom"/>
</dbReference>
<dbReference type="SUPFAM" id="SSF55781">
    <property type="entry name" value="GAF domain-like"/>
    <property type="match status" value="1"/>
</dbReference>
<name>A0A7U4DN65_DESPD</name>
<dbReference type="PANTHER" id="PTHR32071">
    <property type="entry name" value="TRANSCRIPTIONAL REGULATORY PROTEIN"/>
    <property type="match status" value="1"/>
</dbReference>
<dbReference type="Pfam" id="PF00158">
    <property type="entry name" value="Sigma54_activat"/>
    <property type="match status" value="1"/>
</dbReference>
<dbReference type="InterPro" id="IPR029016">
    <property type="entry name" value="GAF-like_dom_sf"/>
</dbReference>
<dbReference type="Gene3D" id="1.10.8.60">
    <property type="match status" value="1"/>
</dbReference>
<dbReference type="SUPFAM" id="SSF49879">
    <property type="entry name" value="SMAD/FHA domain"/>
    <property type="match status" value="1"/>
</dbReference>
<keyword evidence="10" id="KW-1185">Reference proteome</keyword>
<evidence type="ECO:0000313" key="9">
    <source>
        <dbReference type="EMBL" id="ADW16602.1"/>
    </source>
</evidence>
<evidence type="ECO:0000256" key="1">
    <source>
        <dbReference type="ARBA" id="ARBA00022741"/>
    </source>
</evidence>
<evidence type="ECO:0000256" key="3">
    <source>
        <dbReference type="ARBA" id="ARBA00023015"/>
    </source>
</evidence>
<dbReference type="GO" id="GO:0005524">
    <property type="term" value="F:ATP binding"/>
    <property type="evidence" value="ECO:0007669"/>
    <property type="project" value="UniProtKB-KW"/>
</dbReference>
<dbReference type="GO" id="GO:0006355">
    <property type="term" value="P:regulation of DNA-templated transcription"/>
    <property type="evidence" value="ECO:0007669"/>
    <property type="project" value="InterPro"/>
</dbReference>
<dbReference type="Pfam" id="PF00498">
    <property type="entry name" value="FHA"/>
    <property type="match status" value="1"/>
</dbReference>
<dbReference type="InterPro" id="IPR008984">
    <property type="entry name" value="SMAD_FHA_dom_sf"/>
</dbReference>
<keyword evidence="1" id="KW-0547">Nucleotide-binding</keyword>
<dbReference type="KEGG" id="dpr:Despr_0421"/>
<dbReference type="FunFam" id="3.40.50.300:FF:000006">
    <property type="entry name" value="DNA-binding transcriptional regulator NtrC"/>
    <property type="match status" value="1"/>
</dbReference>
<dbReference type="InterPro" id="IPR002197">
    <property type="entry name" value="HTH_Fis"/>
</dbReference>
<dbReference type="Gene3D" id="2.60.200.20">
    <property type="match status" value="1"/>
</dbReference>
<dbReference type="CDD" id="cd00060">
    <property type="entry name" value="FHA"/>
    <property type="match status" value="1"/>
</dbReference>
<dbReference type="RefSeq" id="WP_015723149.1">
    <property type="nucleotide sequence ID" value="NC_014972.1"/>
</dbReference>
<dbReference type="InterPro" id="IPR002078">
    <property type="entry name" value="Sigma_54_int"/>
</dbReference>
<dbReference type="Gene3D" id="1.10.10.60">
    <property type="entry name" value="Homeodomain-like"/>
    <property type="match status" value="1"/>
</dbReference>
<gene>
    <name evidence="9" type="ordered locus">Despr_0421</name>
</gene>
<dbReference type="InterPro" id="IPR025944">
    <property type="entry name" value="Sigma_54_int_dom_CS"/>
</dbReference>
<evidence type="ECO:0000256" key="6">
    <source>
        <dbReference type="SAM" id="MobiDB-lite"/>
    </source>
</evidence>
<dbReference type="InterPro" id="IPR003593">
    <property type="entry name" value="AAA+_ATPase"/>
</dbReference>
<dbReference type="PRINTS" id="PR01590">
    <property type="entry name" value="HTHFIS"/>
</dbReference>
<evidence type="ECO:0000256" key="5">
    <source>
        <dbReference type="ARBA" id="ARBA00023163"/>
    </source>
</evidence>
<dbReference type="PROSITE" id="PS00688">
    <property type="entry name" value="SIGMA54_INTERACT_3"/>
    <property type="match status" value="1"/>
</dbReference>
<dbReference type="SMART" id="SM00240">
    <property type="entry name" value="FHA"/>
    <property type="match status" value="1"/>
</dbReference>
<dbReference type="PROSITE" id="PS00676">
    <property type="entry name" value="SIGMA54_INTERACT_2"/>
    <property type="match status" value="1"/>
</dbReference>
<feature type="domain" description="Sigma-54 factor interaction" evidence="8">
    <location>
        <begin position="322"/>
        <end position="549"/>
    </location>
</feature>
<dbReference type="SUPFAM" id="SSF46689">
    <property type="entry name" value="Homeodomain-like"/>
    <property type="match status" value="1"/>
</dbReference>
<proteinExistence type="predicted"/>
<dbReference type="Gene3D" id="3.40.50.300">
    <property type="entry name" value="P-loop containing nucleotide triphosphate hydrolases"/>
    <property type="match status" value="1"/>
</dbReference>
<dbReference type="CDD" id="cd00009">
    <property type="entry name" value="AAA"/>
    <property type="match status" value="1"/>
</dbReference>
<dbReference type="InterPro" id="IPR027417">
    <property type="entry name" value="P-loop_NTPase"/>
</dbReference>
<evidence type="ECO:0000256" key="2">
    <source>
        <dbReference type="ARBA" id="ARBA00022840"/>
    </source>
</evidence>
<dbReference type="Pfam" id="PF13185">
    <property type="entry name" value="GAF_2"/>
    <property type="match status" value="1"/>
</dbReference>
<keyword evidence="5" id="KW-0804">Transcription</keyword>
<dbReference type="Pfam" id="PF25601">
    <property type="entry name" value="AAA_lid_14"/>
    <property type="match status" value="1"/>
</dbReference>
<dbReference type="AlphaFoldDB" id="A0A7U4DN65"/>
<dbReference type="InterPro" id="IPR058031">
    <property type="entry name" value="AAA_lid_NorR"/>
</dbReference>
<evidence type="ECO:0000313" key="10">
    <source>
        <dbReference type="Proteomes" id="UP000006365"/>
    </source>
</evidence>
<evidence type="ECO:0000256" key="4">
    <source>
        <dbReference type="ARBA" id="ARBA00023125"/>
    </source>
</evidence>
<keyword evidence="3" id="KW-0805">Transcription regulation</keyword>
<dbReference type="SMART" id="SM00382">
    <property type="entry name" value="AAA"/>
    <property type="match status" value="1"/>
</dbReference>
<organism evidence="9 10">
    <name type="scientific">Desulfobulbus propionicus (strain ATCC 33891 / DSM 2032 / VKM B-1956 / 1pr3)</name>
    <dbReference type="NCBI Taxonomy" id="577650"/>
    <lineage>
        <taxon>Bacteria</taxon>
        <taxon>Pseudomonadati</taxon>
        <taxon>Thermodesulfobacteriota</taxon>
        <taxon>Desulfobulbia</taxon>
        <taxon>Desulfobulbales</taxon>
        <taxon>Desulfobulbaceae</taxon>
        <taxon>Desulfobulbus</taxon>
    </lineage>
</organism>
<dbReference type="Proteomes" id="UP000006365">
    <property type="component" value="Chromosome"/>
</dbReference>
<dbReference type="GO" id="GO:0043565">
    <property type="term" value="F:sequence-specific DNA binding"/>
    <property type="evidence" value="ECO:0007669"/>
    <property type="project" value="InterPro"/>
</dbReference>
<dbReference type="InterPro" id="IPR009057">
    <property type="entry name" value="Homeodomain-like_sf"/>
</dbReference>
<dbReference type="InterPro" id="IPR025943">
    <property type="entry name" value="Sigma_54_int_dom_ATP-bd_2"/>
</dbReference>
<sequence length="627" mass="70383">MPTLIVCQDAHDYRVIDFVGSVTIGRENDNDLVLASPQVSRHHASVAQRENGDYMLFDHESTNGVWMEQRRVNGVRLGHGASFRITNFSFTFLDEQHDDRPSKVFASEGESGPPARQRPLDSATVLFNRGSDSAAEAPAVERPAPLMNEETVAMVPLASLFLALQTIDEAITLGERILAGAVQLTGADRGFLALLNEKNELLYTATHRFDPRKDSLEISREAVQLVMEQCRSIRIEEEGQERRKGKGRARSVLCVPLVREDKASGCLYLDHPNDAFFDVAAQSLLEILALHGAVLLDNLNSRQRLFRERESLKSRLASKDETIVKSEKMVKLYEDIRTIAAINVPVFIQGEAGSGKEHVAAALHAFSQRKGAYIPLNCSAIPEGIFESELFGSKKGAFHEAIDKPGKLELADGGTLFLDEVADMSLALQPKLLRFLENGEITRLGDTRSRRLDVRVVTATNRDVAAMIQEHQFRDDLFQRLSCFTLKVPPLRERLEDIEPLSHYFLEKFSAEYNWKTPRLTESALQRLTQYPWPGNVRQLRNVLLRLAVQSQGRMITERDILALSDEFGSKEEPARIEVFPSLEEMEKNHLRAALERADGNISDAAALVGIARSTFYQKMKKYEISI</sequence>
<dbReference type="Pfam" id="PF02954">
    <property type="entry name" value="HTH_8"/>
    <property type="match status" value="1"/>
</dbReference>
<keyword evidence="4" id="KW-0238">DNA-binding</keyword>
<dbReference type="Gene3D" id="3.30.450.40">
    <property type="match status" value="1"/>
</dbReference>
<reference evidence="9 10" key="1">
    <citation type="journal article" date="2011" name="Stand. Genomic Sci.">
        <title>Complete genome sequence of Desulfobulbus propionicus type strain (1pr3).</title>
        <authorList>
            <person name="Pagani I."/>
            <person name="Lapidus A."/>
            <person name="Nolan M."/>
            <person name="Lucas S."/>
            <person name="Hammon N."/>
            <person name="Deshpande S."/>
            <person name="Cheng J.F."/>
            <person name="Chertkov O."/>
            <person name="Davenport K."/>
            <person name="Tapia R."/>
            <person name="Han C."/>
            <person name="Goodwin L."/>
            <person name="Pitluck S."/>
            <person name="Liolios K."/>
            <person name="Mavromatis K."/>
            <person name="Ivanova N."/>
            <person name="Mikhailova N."/>
            <person name="Pati A."/>
            <person name="Chen A."/>
            <person name="Palaniappan K."/>
            <person name="Land M."/>
            <person name="Hauser L."/>
            <person name="Chang Y.J."/>
            <person name="Jeffries C.D."/>
            <person name="Detter J.C."/>
            <person name="Brambilla E."/>
            <person name="Kannan K.P."/>
            <person name="Djao O.D."/>
            <person name="Rohde M."/>
            <person name="Pukall R."/>
            <person name="Spring S."/>
            <person name="Goker M."/>
            <person name="Sikorski J."/>
            <person name="Woyke T."/>
            <person name="Bristow J."/>
            <person name="Eisen J.A."/>
            <person name="Markowitz V."/>
            <person name="Hugenholtz P."/>
            <person name="Kyrpides N.C."/>
            <person name="Klenk H.P."/>
        </authorList>
    </citation>
    <scope>NUCLEOTIDE SEQUENCE [LARGE SCALE GENOMIC DNA]</scope>
    <source>
        <strain evidence="10">ATCC 33891 / DSM 2032 / 1pr3</strain>
    </source>
</reference>
<feature type="region of interest" description="Disordered" evidence="6">
    <location>
        <begin position="101"/>
        <end position="120"/>
    </location>
</feature>
<dbReference type="SUPFAM" id="SSF52540">
    <property type="entry name" value="P-loop containing nucleoside triphosphate hydrolases"/>
    <property type="match status" value="1"/>
</dbReference>
<dbReference type="EMBL" id="CP002364">
    <property type="protein sequence ID" value="ADW16602.1"/>
    <property type="molecule type" value="Genomic_DNA"/>
</dbReference>
<feature type="domain" description="FHA" evidence="7">
    <location>
        <begin position="22"/>
        <end position="72"/>
    </location>
</feature>
<dbReference type="InterPro" id="IPR003018">
    <property type="entry name" value="GAF"/>
</dbReference>
<evidence type="ECO:0000259" key="7">
    <source>
        <dbReference type="PROSITE" id="PS50006"/>
    </source>
</evidence>
<dbReference type="PROSITE" id="PS50006">
    <property type="entry name" value="FHA_DOMAIN"/>
    <property type="match status" value="1"/>
</dbReference>
<dbReference type="PROSITE" id="PS50045">
    <property type="entry name" value="SIGMA54_INTERACT_4"/>
    <property type="match status" value="1"/>
</dbReference>
<accession>A0A7U4DN65</accession>
<dbReference type="SMART" id="SM00065">
    <property type="entry name" value="GAF"/>
    <property type="match status" value="1"/>
</dbReference>
<keyword evidence="2" id="KW-0067">ATP-binding</keyword>
<protein>
    <submittedName>
        <fullName evidence="9">Sigma54 specific transcriptional regulator, Fis family</fullName>
    </submittedName>
</protein>
<evidence type="ECO:0000259" key="8">
    <source>
        <dbReference type="PROSITE" id="PS50045"/>
    </source>
</evidence>